<keyword evidence="5 9" id="KW-0798">TonB box</keyword>
<proteinExistence type="inferred from homology"/>
<name>A0A7W3U5U0_9GAMM</name>
<dbReference type="Pfam" id="PF07715">
    <property type="entry name" value="Plug"/>
    <property type="match status" value="1"/>
</dbReference>
<dbReference type="EMBL" id="JACHTE010000010">
    <property type="protein sequence ID" value="MBB1089483.1"/>
    <property type="molecule type" value="Genomic_DNA"/>
</dbReference>
<feature type="region of interest" description="Disordered" evidence="10">
    <location>
        <begin position="230"/>
        <end position="261"/>
    </location>
</feature>
<comment type="subcellular location">
    <subcellularLocation>
        <location evidence="1 8">Cell outer membrane</location>
        <topology evidence="1 8">Multi-pass membrane protein</topology>
    </subcellularLocation>
</comment>
<dbReference type="InterPro" id="IPR000531">
    <property type="entry name" value="Beta-barrel_TonB"/>
</dbReference>
<evidence type="ECO:0000259" key="13">
    <source>
        <dbReference type="Pfam" id="PF07715"/>
    </source>
</evidence>
<organism evidence="14 15">
    <name type="scientific">Marilutibacter penaei</name>
    <dbReference type="NCBI Taxonomy" id="2759900"/>
    <lineage>
        <taxon>Bacteria</taxon>
        <taxon>Pseudomonadati</taxon>
        <taxon>Pseudomonadota</taxon>
        <taxon>Gammaproteobacteria</taxon>
        <taxon>Lysobacterales</taxon>
        <taxon>Lysobacteraceae</taxon>
        <taxon>Marilutibacter</taxon>
    </lineage>
</organism>
<dbReference type="SUPFAM" id="SSF56935">
    <property type="entry name" value="Porins"/>
    <property type="match status" value="1"/>
</dbReference>
<dbReference type="PANTHER" id="PTHR30069:SF40">
    <property type="entry name" value="TONB-DEPENDENT RECEPTOR NMB0964-RELATED"/>
    <property type="match status" value="1"/>
</dbReference>
<sequence length="750" mass="80880">MNPVPPLRRLPLALALATALPLAAHADPAIQSHDHAPVDLDAVEVKATPLADDAEHLMRPVDVLAGEKLDDAKANSLGETVAKLPGVQSSYFGPGVGRPTIRGLDGARVQVLSDGLGTGDVSTVSVDHAVSVEPFLAEQIEVLKGPATLLYGSGAIGGAVNVVDGRVPERTTAEPLQGRAELRGGTVNDEKTGMVRLDGTSSDGRWVFHVDALHRETGDYDIPGYAESEHAHEEEHHDGDDDDHDHDEHEEEGAFGTLPNSAIRTDAGAFGLSWVGERGFLGASASLYSTRYGVPGHSHGEEEDHDHGHDDDDHDDDHDHDEANAHEEGVTIVMDQRRYEVRGGLDDIGPFASLKAKMAHTDYTHTEYEGDEVGTVFHSTSTEARLEALHSPIAGWDGAFGLQWAQRDFEAIGDEAFVPGSETRDVGLFWIGQRDFDPVRVELGARYDRNSIGVDGATRVVNNAEVAFPDNDFDTFSASAALRWDISDDFHLSFGLDRAQRSPVAEELYSSGLHVATGSVELGDPTLDVETANRAEIGLHWHSGPFKLGASLYQARFDDFIYLADTGVDDGGPVYLWTQEDARFTGGEVEGTWTFAQNASGLWDLTVFGDIVDAELTGSGTRDVDISVPHGDHSHDYTVTLERSGALPRIAPARVGGSLDWSLGAWRASLGAIRYMEQDDVAANETPTPGYTLVDAHLAWHIDTASGGSWEVFVDGSNLLDEEARVHTSFLKDLAPLPGRGFAFGIRSYF</sequence>
<keyword evidence="15" id="KW-1185">Reference proteome</keyword>
<keyword evidence="11" id="KW-0732">Signal</keyword>
<evidence type="ECO:0000313" key="14">
    <source>
        <dbReference type="EMBL" id="MBB1089483.1"/>
    </source>
</evidence>
<feature type="compositionally biased region" description="Basic and acidic residues" evidence="10">
    <location>
        <begin position="298"/>
        <end position="311"/>
    </location>
</feature>
<keyword evidence="4 8" id="KW-0812">Transmembrane</keyword>
<evidence type="ECO:0000256" key="5">
    <source>
        <dbReference type="ARBA" id="ARBA00023077"/>
    </source>
</evidence>
<dbReference type="GO" id="GO:0044718">
    <property type="term" value="P:siderophore transmembrane transport"/>
    <property type="evidence" value="ECO:0007669"/>
    <property type="project" value="TreeGrafter"/>
</dbReference>
<keyword evidence="3 8" id="KW-1134">Transmembrane beta strand</keyword>
<dbReference type="Gene3D" id="2.40.170.20">
    <property type="entry name" value="TonB-dependent receptor, beta-barrel domain"/>
    <property type="match status" value="1"/>
</dbReference>
<reference evidence="14 15" key="1">
    <citation type="submission" date="2020-07" db="EMBL/GenBank/DDBJ databases">
        <authorList>
            <person name="Xu S."/>
            <person name="Li A."/>
        </authorList>
    </citation>
    <scope>NUCLEOTIDE SEQUENCE [LARGE SCALE GENOMIC DNA]</scope>
    <source>
        <strain evidence="14 15">SG-8</strain>
    </source>
</reference>
<dbReference type="InterPro" id="IPR012910">
    <property type="entry name" value="Plug_dom"/>
</dbReference>
<dbReference type="Gene3D" id="2.170.130.10">
    <property type="entry name" value="TonB-dependent receptor, plug domain"/>
    <property type="match status" value="1"/>
</dbReference>
<feature type="compositionally biased region" description="Basic and acidic residues" evidence="10">
    <location>
        <begin position="230"/>
        <end position="239"/>
    </location>
</feature>
<evidence type="ECO:0000256" key="4">
    <source>
        <dbReference type="ARBA" id="ARBA00022692"/>
    </source>
</evidence>
<comment type="similarity">
    <text evidence="8 9">Belongs to the TonB-dependent receptor family.</text>
</comment>
<feature type="signal peptide" evidence="11">
    <location>
        <begin position="1"/>
        <end position="26"/>
    </location>
</feature>
<dbReference type="PROSITE" id="PS52016">
    <property type="entry name" value="TONB_DEPENDENT_REC_3"/>
    <property type="match status" value="1"/>
</dbReference>
<evidence type="ECO:0000256" key="7">
    <source>
        <dbReference type="ARBA" id="ARBA00023237"/>
    </source>
</evidence>
<accession>A0A7W3U5U0</accession>
<dbReference type="RefSeq" id="WP_182670343.1">
    <property type="nucleotide sequence ID" value="NZ_JACHTE010000010.1"/>
</dbReference>
<keyword evidence="6 8" id="KW-0472">Membrane</keyword>
<dbReference type="InterPro" id="IPR036942">
    <property type="entry name" value="Beta-barrel_TonB_sf"/>
</dbReference>
<dbReference type="InterPro" id="IPR039426">
    <property type="entry name" value="TonB-dep_rcpt-like"/>
</dbReference>
<evidence type="ECO:0000256" key="9">
    <source>
        <dbReference type="RuleBase" id="RU003357"/>
    </source>
</evidence>
<keyword evidence="14" id="KW-0675">Receptor</keyword>
<keyword evidence="7 8" id="KW-0998">Cell outer membrane</keyword>
<feature type="domain" description="TonB-dependent receptor-like beta-barrel" evidence="12">
    <location>
        <begin position="290"/>
        <end position="719"/>
    </location>
</feature>
<feature type="region of interest" description="Disordered" evidence="10">
    <location>
        <begin position="293"/>
        <end position="328"/>
    </location>
</feature>
<evidence type="ECO:0000256" key="2">
    <source>
        <dbReference type="ARBA" id="ARBA00022448"/>
    </source>
</evidence>
<evidence type="ECO:0000256" key="11">
    <source>
        <dbReference type="SAM" id="SignalP"/>
    </source>
</evidence>
<dbReference type="GO" id="GO:0009279">
    <property type="term" value="C:cell outer membrane"/>
    <property type="evidence" value="ECO:0007669"/>
    <property type="project" value="UniProtKB-SubCell"/>
</dbReference>
<comment type="caution">
    <text evidence="14">The sequence shown here is derived from an EMBL/GenBank/DDBJ whole genome shotgun (WGS) entry which is preliminary data.</text>
</comment>
<evidence type="ECO:0000256" key="8">
    <source>
        <dbReference type="PROSITE-ProRule" id="PRU01360"/>
    </source>
</evidence>
<dbReference type="Pfam" id="PF00593">
    <property type="entry name" value="TonB_dep_Rec_b-barrel"/>
    <property type="match status" value="1"/>
</dbReference>
<evidence type="ECO:0000256" key="1">
    <source>
        <dbReference type="ARBA" id="ARBA00004571"/>
    </source>
</evidence>
<feature type="domain" description="TonB-dependent receptor plug" evidence="13">
    <location>
        <begin position="58"/>
        <end position="159"/>
    </location>
</feature>
<evidence type="ECO:0000256" key="3">
    <source>
        <dbReference type="ARBA" id="ARBA00022452"/>
    </source>
</evidence>
<gene>
    <name evidence="14" type="ORF">H4F99_13445</name>
</gene>
<evidence type="ECO:0000259" key="12">
    <source>
        <dbReference type="Pfam" id="PF00593"/>
    </source>
</evidence>
<protein>
    <submittedName>
        <fullName evidence="14">TonB-dependent receptor</fullName>
    </submittedName>
</protein>
<dbReference type="GO" id="GO:0015344">
    <property type="term" value="F:siderophore uptake transmembrane transporter activity"/>
    <property type="evidence" value="ECO:0007669"/>
    <property type="project" value="TreeGrafter"/>
</dbReference>
<evidence type="ECO:0000313" key="15">
    <source>
        <dbReference type="Proteomes" id="UP000552587"/>
    </source>
</evidence>
<feature type="compositionally biased region" description="Acidic residues" evidence="10">
    <location>
        <begin position="240"/>
        <end position="253"/>
    </location>
</feature>
<dbReference type="AlphaFoldDB" id="A0A7W3U5U0"/>
<evidence type="ECO:0000256" key="10">
    <source>
        <dbReference type="SAM" id="MobiDB-lite"/>
    </source>
</evidence>
<dbReference type="PANTHER" id="PTHR30069">
    <property type="entry name" value="TONB-DEPENDENT OUTER MEMBRANE RECEPTOR"/>
    <property type="match status" value="1"/>
</dbReference>
<feature type="chain" id="PRO_5031350143" evidence="11">
    <location>
        <begin position="27"/>
        <end position="750"/>
    </location>
</feature>
<dbReference type="InterPro" id="IPR037066">
    <property type="entry name" value="Plug_dom_sf"/>
</dbReference>
<keyword evidence="2 8" id="KW-0813">Transport</keyword>
<evidence type="ECO:0000256" key="6">
    <source>
        <dbReference type="ARBA" id="ARBA00023136"/>
    </source>
</evidence>
<dbReference type="Proteomes" id="UP000552587">
    <property type="component" value="Unassembled WGS sequence"/>
</dbReference>